<gene>
    <name evidence="10" type="ORF">SAMN04489751_0193</name>
</gene>
<dbReference type="EMBL" id="LT629739">
    <property type="protein sequence ID" value="SDR71697.1"/>
    <property type="molecule type" value="Genomic_DNA"/>
</dbReference>
<evidence type="ECO:0000256" key="5">
    <source>
        <dbReference type="ARBA" id="ARBA00024042"/>
    </source>
</evidence>
<dbReference type="InterPro" id="IPR037396">
    <property type="entry name" value="FMN_HAD"/>
</dbReference>
<feature type="binding site" evidence="7">
    <location>
        <position position="53"/>
    </location>
    <ligand>
        <name>glyoxylate</name>
        <dbReference type="ChEBI" id="CHEBI:36655"/>
    </ligand>
</feature>
<keyword evidence="3 7" id="KW-0288">FMN</keyword>
<dbReference type="PANTHER" id="PTHR10578">
    <property type="entry name" value="S -2-HYDROXY-ACID OXIDASE-RELATED"/>
    <property type="match status" value="1"/>
</dbReference>
<dbReference type="InterPro" id="IPR008259">
    <property type="entry name" value="FMN_hydac_DH_AS"/>
</dbReference>
<dbReference type="InterPro" id="IPR013785">
    <property type="entry name" value="Aldolase_TIM"/>
</dbReference>
<comment type="cofactor">
    <cofactor evidence="1">
        <name>FMN</name>
        <dbReference type="ChEBI" id="CHEBI:58210"/>
    </cofactor>
</comment>
<feature type="binding site" evidence="7">
    <location>
        <position position="299"/>
    </location>
    <ligand>
        <name>glyoxylate</name>
        <dbReference type="ChEBI" id="CHEBI:36655"/>
    </ligand>
</feature>
<organism evidence="10 11">
    <name type="scientific">Brevibacterium sandarakinum</name>
    <dbReference type="NCBI Taxonomy" id="629680"/>
    <lineage>
        <taxon>Bacteria</taxon>
        <taxon>Bacillati</taxon>
        <taxon>Actinomycetota</taxon>
        <taxon>Actinomycetes</taxon>
        <taxon>Micrococcales</taxon>
        <taxon>Brevibacteriaceae</taxon>
        <taxon>Brevibacterium</taxon>
    </lineage>
</organism>
<protein>
    <submittedName>
        <fullName evidence="10">L-lactate dehydrogenase (Cytochrome)</fullName>
    </submittedName>
</protein>
<evidence type="ECO:0000256" key="3">
    <source>
        <dbReference type="ARBA" id="ARBA00022643"/>
    </source>
</evidence>
<accession>A0A1H1LB89</accession>
<evidence type="ECO:0000313" key="11">
    <source>
        <dbReference type="Proteomes" id="UP000199700"/>
    </source>
</evidence>
<evidence type="ECO:0000256" key="8">
    <source>
        <dbReference type="SAM" id="MobiDB-lite"/>
    </source>
</evidence>
<dbReference type="GO" id="GO:0010181">
    <property type="term" value="F:FMN binding"/>
    <property type="evidence" value="ECO:0007669"/>
    <property type="project" value="InterPro"/>
</dbReference>
<dbReference type="Gene3D" id="3.20.20.70">
    <property type="entry name" value="Aldolase class I"/>
    <property type="match status" value="1"/>
</dbReference>
<dbReference type="FunFam" id="3.20.20.70:FF:000029">
    <property type="entry name" value="L-lactate dehydrogenase"/>
    <property type="match status" value="1"/>
</dbReference>
<dbReference type="PROSITE" id="PS51349">
    <property type="entry name" value="FMN_HYDROXY_ACID_DH_2"/>
    <property type="match status" value="1"/>
</dbReference>
<feature type="domain" description="FMN hydroxy acid dehydrogenase" evidence="9">
    <location>
        <begin position="27"/>
        <end position="404"/>
    </location>
</feature>
<dbReference type="Proteomes" id="UP000199700">
    <property type="component" value="Chromosome"/>
</dbReference>
<feature type="binding site" evidence="7">
    <location>
        <position position="157"/>
    </location>
    <ligand>
        <name>FMN</name>
        <dbReference type="ChEBI" id="CHEBI:58210"/>
    </ligand>
</feature>
<evidence type="ECO:0000256" key="6">
    <source>
        <dbReference type="PIRSR" id="PIRSR000138-1"/>
    </source>
</evidence>
<evidence type="ECO:0000256" key="1">
    <source>
        <dbReference type="ARBA" id="ARBA00001917"/>
    </source>
</evidence>
<dbReference type="PANTHER" id="PTHR10578:SF107">
    <property type="entry name" value="2-HYDROXYACID OXIDASE 1"/>
    <property type="match status" value="1"/>
</dbReference>
<feature type="binding site" evidence="7">
    <location>
        <position position="297"/>
    </location>
    <ligand>
        <name>FMN</name>
        <dbReference type="ChEBI" id="CHEBI:58210"/>
    </ligand>
</feature>
<proteinExistence type="inferred from homology"/>
<evidence type="ECO:0000256" key="4">
    <source>
        <dbReference type="ARBA" id="ARBA00023002"/>
    </source>
</evidence>
<comment type="similarity">
    <text evidence="5">Belongs to the FMN-dependent alpha-hydroxy acid dehydrogenase family.</text>
</comment>
<evidence type="ECO:0000256" key="7">
    <source>
        <dbReference type="PIRSR" id="PIRSR000138-2"/>
    </source>
</evidence>
<keyword evidence="11" id="KW-1185">Reference proteome</keyword>
<sequence>MKRQLPDVKELAPLLQFGLPRLDRVGARLDSAADVWDLRRIAKRVTPTAPFDYVDGGALDEHTLRKNRQVFADVELLPRILHGVDAPNTSTTIAGQHTALPFGIAPTGYTRMMHSEGEIGGVRAATKAGIPFSLSTMGTRSIEEVAQAAPGSTRWFQLYLWKDRERSLDLLQRAQASGYETLLVTVDTPITGQRLRDNRNGLSIPPKLTLKTILDASYRPGWWFNFLTTEPPKYASLSNTSQSLAEMTRTMFDPTLDLDDLRWIRQQWKGRLFVKGVLTAEDADRARSIGADGLVVSNHGGRQLDRAPDSLTALAGVRAAVGEDMELILDSGIMSGTDVVAALCAGADFVLVGRAYLYGLMAGGQRGVEKAIDLIRAEILTAMGLMGARNISDLGPQLARGLPGVPGPTKGTSGEQLTPRAGA</sequence>
<dbReference type="GO" id="GO:0016614">
    <property type="term" value="F:oxidoreductase activity, acting on CH-OH group of donors"/>
    <property type="evidence" value="ECO:0007669"/>
    <property type="project" value="UniProtKB-ARBA"/>
</dbReference>
<feature type="binding site" evidence="7">
    <location>
        <position position="194"/>
    </location>
    <ligand>
        <name>glyoxylate</name>
        <dbReference type="ChEBI" id="CHEBI:36655"/>
    </ligand>
</feature>
<feature type="binding site" evidence="7">
    <location>
        <position position="135"/>
    </location>
    <ligand>
        <name>FMN</name>
        <dbReference type="ChEBI" id="CHEBI:58210"/>
    </ligand>
</feature>
<evidence type="ECO:0000313" key="10">
    <source>
        <dbReference type="EMBL" id="SDR71697.1"/>
    </source>
</evidence>
<keyword evidence="4" id="KW-0560">Oxidoreductase</keyword>
<feature type="binding site" evidence="7">
    <location>
        <position position="185"/>
    </location>
    <ligand>
        <name>FMN</name>
        <dbReference type="ChEBI" id="CHEBI:58210"/>
    </ligand>
</feature>
<feature type="active site" description="Proton acceptor" evidence="6">
    <location>
        <position position="299"/>
    </location>
</feature>
<feature type="binding site" evidence="7">
    <location>
        <position position="159"/>
    </location>
    <ligand>
        <name>glyoxylate</name>
        <dbReference type="ChEBI" id="CHEBI:36655"/>
    </ligand>
</feature>
<evidence type="ECO:0000259" key="9">
    <source>
        <dbReference type="PROSITE" id="PS51349"/>
    </source>
</evidence>
<feature type="binding site" evidence="7">
    <location>
        <begin position="106"/>
        <end position="108"/>
    </location>
    <ligand>
        <name>FMN</name>
        <dbReference type="ChEBI" id="CHEBI:58210"/>
    </ligand>
</feature>
<dbReference type="InterPro" id="IPR000262">
    <property type="entry name" value="FMN-dep_DH"/>
</dbReference>
<dbReference type="PIRSF" id="PIRSF000138">
    <property type="entry name" value="Al-hdrx_acd_dh"/>
    <property type="match status" value="1"/>
</dbReference>
<evidence type="ECO:0000256" key="2">
    <source>
        <dbReference type="ARBA" id="ARBA00022630"/>
    </source>
</evidence>
<feature type="binding site" evidence="7">
    <location>
        <position position="302"/>
    </location>
    <ligand>
        <name>glyoxylate</name>
        <dbReference type="ChEBI" id="CHEBI:36655"/>
    </ligand>
</feature>
<reference evidence="10" key="1">
    <citation type="submission" date="2016-10" db="EMBL/GenBank/DDBJ databases">
        <authorList>
            <person name="Varghese N."/>
            <person name="Submissions S."/>
        </authorList>
    </citation>
    <scope>NUCLEOTIDE SEQUENCE [LARGE SCALE GENOMIC DNA]</scope>
    <source>
        <strain evidence="10">DSM 22082</strain>
    </source>
</reference>
<dbReference type="InterPro" id="IPR012133">
    <property type="entry name" value="Alpha-hydoxy_acid_DH_FMN"/>
</dbReference>
<dbReference type="Pfam" id="PF01070">
    <property type="entry name" value="FMN_dh"/>
    <property type="match status" value="1"/>
</dbReference>
<dbReference type="RefSeq" id="WP_092102025.1">
    <property type="nucleotide sequence ID" value="NZ_LT629739.1"/>
</dbReference>
<dbReference type="STRING" id="629680.SAMN04489751_0193"/>
<feature type="region of interest" description="Disordered" evidence="8">
    <location>
        <begin position="399"/>
        <end position="423"/>
    </location>
</feature>
<feature type="binding site" evidence="7">
    <location>
        <begin position="353"/>
        <end position="354"/>
    </location>
    <ligand>
        <name>FMN</name>
        <dbReference type="ChEBI" id="CHEBI:58210"/>
    </ligand>
</feature>
<dbReference type="SUPFAM" id="SSF51395">
    <property type="entry name" value="FMN-linked oxidoreductases"/>
    <property type="match status" value="1"/>
</dbReference>
<dbReference type="AlphaFoldDB" id="A0A1H1LB89"/>
<feature type="binding site" evidence="7">
    <location>
        <position position="275"/>
    </location>
    <ligand>
        <name>FMN</name>
        <dbReference type="ChEBI" id="CHEBI:58210"/>
    </ligand>
</feature>
<dbReference type="CDD" id="cd02809">
    <property type="entry name" value="alpha_hydroxyacid_oxid_FMN"/>
    <property type="match status" value="1"/>
</dbReference>
<dbReference type="OrthoDB" id="9770452at2"/>
<dbReference type="PROSITE" id="PS00557">
    <property type="entry name" value="FMN_HYDROXY_ACID_DH_1"/>
    <property type="match status" value="1"/>
</dbReference>
<keyword evidence="2 7" id="KW-0285">Flavoprotein</keyword>
<name>A0A1H1LB89_BRESA</name>